<gene>
    <name evidence="1" type="ORF">V2W30_37175</name>
</gene>
<keyword evidence="2" id="KW-1185">Reference proteome</keyword>
<sequence>MYRTGSPSVEGASSVSPSPYAACDLVDFLHLEPTDEPDGFRGRCHAGIPGQAFGGQVVAQALAAAGRAVEPDRPAHSLHGYFLRAVTPEKPVVYRVERLRDGRRYSSRRVTAYQDGAIVFTLSASFKVPEQGEPERRPVMPVVPPPEDVPDAFALWALSDPQRHREAGHAQVASMRVVPATPGAHGGESPANGQDVWFRTHQPLPDDPLLHLCALTYLSDLTLGSTAALDFEALYPLRQGPPEAMLASLDHAIWFHRPFRADDWLLFTQRSASAGDGRGLNTGDFWTRDGTLIASVAQETVLRRRAPR</sequence>
<dbReference type="EMBL" id="CP146022">
    <property type="protein sequence ID" value="WWQ68416.1"/>
    <property type="molecule type" value="Genomic_DNA"/>
</dbReference>
<organism evidence="1 2">
    <name type="scientific">Streptomyces citrinus</name>
    <dbReference type="NCBI Taxonomy" id="3118173"/>
    <lineage>
        <taxon>Bacteria</taxon>
        <taxon>Bacillati</taxon>
        <taxon>Actinomycetota</taxon>
        <taxon>Actinomycetes</taxon>
        <taxon>Kitasatosporales</taxon>
        <taxon>Streptomycetaceae</taxon>
        <taxon>Streptomyces</taxon>
    </lineage>
</organism>
<evidence type="ECO:0000313" key="2">
    <source>
        <dbReference type="Proteomes" id="UP001432251"/>
    </source>
</evidence>
<evidence type="ECO:0000313" key="1">
    <source>
        <dbReference type="EMBL" id="WWQ68416.1"/>
    </source>
</evidence>
<reference evidence="1" key="1">
    <citation type="journal article" date="2025" name="Int. J. Syst. Evol. Microbiol.">
        <title>Streptomyces citrinus sp. nov., with yellow diffusible pigment.</title>
        <authorList>
            <person name="He Y."/>
            <person name="Yang E."/>
            <person name="Xu J."/>
            <person name="Sun Y."/>
            <person name="Sun L."/>
        </authorList>
    </citation>
    <scope>NUCLEOTIDE SEQUENCE</scope>
    <source>
        <strain evidence="1">Q6</strain>
    </source>
</reference>
<protein>
    <submittedName>
        <fullName evidence="1">Acyl-CoA thioesterase domain-containing protein</fullName>
    </submittedName>
</protein>
<proteinExistence type="predicted"/>
<accession>A0ACD5AMI9</accession>
<name>A0ACD5AMI9_9ACTN</name>
<dbReference type="Proteomes" id="UP001432251">
    <property type="component" value="Chromosome"/>
</dbReference>